<feature type="signal peptide" evidence="1">
    <location>
        <begin position="1"/>
        <end position="19"/>
    </location>
</feature>
<feature type="chain" id="PRO_5022880000" evidence="1">
    <location>
        <begin position="20"/>
        <end position="177"/>
    </location>
</feature>
<proteinExistence type="predicted"/>
<dbReference type="AlphaFoldDB" id="A0A5B9EDP7"/>
<organism evidence="2 3">
    <name type="scientific">Terriglobus albidus</name>
    <dbReference type="NCBI Taxonomy" id="1592106"/>
    <lineage>
        <taxon>Bacteria</taxon>
        <taxon>Pseudomonadati</taxon>
        <taxon>Acidobacteriota</taxon>
        <taxon>Terriglobia</taxon>
        <taxon>Terriglobales</taxon>
        <taxon>Acidobacteriaceae</taxon>
        <taxon>Terriglobus</taxon>
    </lineage>
</organism>
<reference evidence="2 3" key="1">
    <citation type="submission" date="2019-08" db="EMBL/GenBank/DDBJ databases">
        <title>Complete genome sequence of Terriglobus albidus strain ORNL.</title>
        <authorList>
            <person name="Podar M."/>
        </authorList>
    </citation>
    <scope>NUCLEOTIDE SEQUENCE [LARGE SCALE GENOMIC DNA]</scope>
    <source>
        <strain evidence="2 3">ORNL</strain>
    </source>
</reference>
<protein>
    <submittedName>
        <fullName evidence="2">Uncharacterized protein</fullName>
    </submittedName>
</protein>
<dbReference type="Proteomes" id="UP000321820">
    <property type="component" value="Chromosome"/>
</dbReference>
<gene>
    <name evidence="2" type="ORF">FTW19_21525</name>
</gene>
<dbReference type="RefSeq" id="WP_147649602.1">
    <property type="nucleotide sequence ID" value="NZ_CP042806.1"/>
</dbReference>
<keyword evidence="3" id="KW-1185">Reference proteome</keyword>
<evidence type="ECO:0000313" key="3">
    <source>
        <dbReference type="Proteomes" id="UP000321820"/>
    </source>
</evidence>
<dbReference type="OrthoDB" id="115709at2"/>
<dbReference type="EMBL" id="CP042806">
    <property type="protein sequence ID" value="QEE30333.1"/>
    <property type="molecule type" value="Genomic_DNA"/>
</dbReference>
<name>A0A5B9EDP7_9BACT</name>
<sequence>MKPSLILAALLLVSTSALAATKPVPTSCTPKVNATLLQFLHDNSEDSHAQLDNVMVCGTAIADSFKQGASSTGTGAHQVILLNVPTSDGSKVTVEIVSNDSLDGVVTASKGDAVYAYGQGYITSSRDIRKRIHPVAGVHDTHCATNSHMDDGWVVVNGMRYPAQACSRSTRRRRRSH</sequence>
<dbReference type="KEGG" id="talb:FTW19_21525"/>
<evidence type="ECO:0000256" key="1">
    <source>
        <dbReference type="SAM" id="SignalP"/>
    </source>
</evidence>
<evidence type="ECO:0000313" key="2">
    <source>
        <dbReference type="EMBL" id="QEE30333.1"/>
    </source>
</evidence>
<keyword evidence="1" id="KW-0732">Signal</keyword>
<accession>A0A5B9EDP7</accession>